<dbReference type="GO" id="GO:0035999">
    <property type="term" value="P:tetrahydrofolate interconversion"/>
    <property type="evidence" value="ECO:0007669"/>
    <property type="project" value="TreeGrafter"/>
</dbReference>
<keyword evidence="3 4" id="KW-0067">ATP-binding</keyword>
<feature type="binding site" evidence="4">
    <location>
        <begin position="146"/>
        <end position="154"/>
    </location>
    <ligand>
        <name>ATP</name>
        <dbReference type="ChEBI" id="CHEBI:30616"/>
    </ligand>
</feature>
<feature type="binding site" evidence="4">
    <location>
        <position position="67"/>
    </location>
    <ligand>
        <name>substrate</name>
    </ligand>
</feature>
<protein>
    <recommendedName>
        <fullName evidence="5">5-formyltetrahydrofolate cyclo-ligase</fullName>
        <ecNumber evidence="5">6.3.3.2</ecNumber>
    </recommendedName>
</protein>
<comment type="similarity">
    <text evidence="1 5">Belongs to the 5-formyltetrahydrofolate cyclo-ligase family.</text>
</comment>
<keyword evidence="2 4" id="KW-0547">Nucleotide-binding</keyword>
<dbReference type="PANTHER" id="PTHR23407:SF1">
    <property type="entry name" value="5-FORMYLTETRAHYDROFOLATE CYCLO-LIGASE"/>
    <property type="match status" value="1"/>
</dbReference>
<dbReference type="GO" id="GO:0046872">
    <property type="term" value="F:metal ion binding"/>
    <property type="evidence" value="ECO:0007669"/>
    <property type="project" value="UniProtKB-KW"/>
</dbReference>
<evidence type="ECO:0000313" key="7">
    <source>
        <dbReference type="Proteomes" id="UP000279799"/>
    </source>
</evidence>
<dbReference type="OrthoDB" id="9801938at2"/>
<dbReference type="NCBIfam" id="TIGR02727">
    <property type="entry name" value="MTHFS_bact"/>
    <property type="match status" value="1"/>
</dbReference>
<dbReference type="AlphaFoldDB" id="A0A448TUQ7"/>
<proteinExistence type="inferred from homology"/>
<dbReference type="EMBL" id="LR134510">
    <property type="protein sequence ID" value="VEJ09538.1"/>
    <property type="molecule type" value="Genomic_DNA"/>
</dbReference>
<dbReference type="KEGG" id="adp:NCTC12871_01002"/>
<dbReference type="GO" id="GO:0009396">
    <property type="term" value="P:folic acid-containing compound biosynthetic process"/>
    <property type="evidence" value="ECO:0007669"/>
    <property type="project" value="TreeGrafter"/>
</dbReference>
<sequence length="206" mass="23964">MLQPTLPLLVSNRLSRQQLRQVLLNYRKKQNVLDIQLASYSIFQKTIFIIEQYKAKNIAIYFSVKGEVQTQALIEYLWKENIHVYLPIIRAPENDLIFRPYDRDSKLIKNQFGIPELEDSGNTIEVNGELDIIFVPLVAFDKNCERLGMGGGYYDRTLRSKREKTITVGLAYSWQEVSQIPAEGWDVPLDMIITDKKIFFREITTA</sequence>
<accession>A0A448TUQ7</accession>
<dbReference type="Proteomes" id="UP000279799">
    <property type="component" value="Chromosome"/>
</dbReference>
<gene>
    <name evidence="6" type="ORF">NCTC12871_01002</name>
</gene>
<dbReference type="Gene3D" id="3.40.50.10420">
    <property type="entry name" value="NagB/RpiA/CoA transferase-like"/>
    <property type="match status" value="1"/>
</dbReference>
<comment type="cofactor">
    <cofactor evidence="5">
        <name>Mg(2+)</name>
        <dbReference type="ChEBI" id="CHEBI:18420"/>
    </cofactor>
</comment>
<dbReference type="Pfam" id="PF01812">
    <property type="entry name" value="5-FTHF_cyc-lig"/>
    <property type="match status" value="1"/>
</dbReference>
<dbReference type="InterPro" id="IPR037171">
    <property type="entry name" value="NagB/RpiA_transferase-like"/>
</dbReference>
<dbReference type="EC" id="6.3.3.2" evidence="5"/>
<dbReference type="PANTHER" id="PTHR23407">
    <property type="entry name" value="ATPASE INHIBITOR/5-FORMYLTETRAHYDROFOLATE CYCLO-LIGASE"/>
    <property type="match status" value="1"/>
</dbReference>
<reference evidence="6 7" key="1">
    <citation type="submission" date="2018-12" db="EMBL/GenBank/DDBJ databases">
        <authorList>
            <consortium name="Pathogen Informatics"/>
        </authorList>
    </citation>
    <scope>NUCLEOTIDE SEQUENCE [LARGE SCALE GENOMIC DNA]</scope>
    <source>
        <strain evidence="6 7">NCTC12871</strain>
    </source>
</reference>
<name>A0A448TUQ7_9PAST</name>
<organism evidence="6 7">
    <name type="scientific">Actinobacillus delphinicola</name>
    <dbReference type="NCBI Taxonomy" id="51161"/>
    <lineage>
        <taxon>Bacteria</taxon>
        <taxon>Pseudomonadati</taxon>
        <taxon>Pseudomonadota</taxon>
        <taxon>Gammaproteobacteria</taxon>
        <taxon>Pasteurellales</taxon>
        <taxon>Pasteurellaceae</taxon>
        <taxon>Actinobacillus</taxon>
    </lineage>
</organism>
<dbReference type="RefSeq" id="WP_126599556.1">
    <property type="nucleotide sequence ID" value="NZ_LR134510.1"/>
</dbReference>
<evidence type="ECO:0000256" key="2">
    <source>
        <dbReference type="ARBA" id="ARBA00022741"/>
    </source>
</evidence>
<keyword evidence="5" id="KW-0460">Magnesium</keyword>
<keyword evidence="5" id="KW-0479">Metal-binding</keyword>
<dbReference type="InterPro" id="IPR024185">
    <property type="entry name" value="FTHF_cligase-like_sf"/>
</dbReference>
<evidence type="ECO:0000256" key="5">
    <source>
        <dbReference type="RuleBase" id="RU361279"/>
    </source>
</evidence>
<dbReference type="SUPFAM" id="SSF100950">
    <property type="entry name" value="NagB/RpiA/CoA transferase-like"/>
    <property type="match status" value="1"/>
</dbReference>
<evidence type="ECO:0000256" key="3">
    <source>
        <dbReference type="ARBA" id="ARBA00022840"/>
    </source>
</evidence>
<feature type="binding site" evidence="4">
    <location>
        <begin position="16"/>
        <end position="20"/>
    </location>
    <ligand>
        <name>ATP</name>
        <dbReference type="ChEBI" id="CHEBI:30616"/>
    </ligand>
</feature>
<dbReference type="InterPro" id="IPR002698">
    <property type="entry name" value="FTHF_cligase"/>
</dbReference>
<keyword evidence="7" id="KW-1185">Reference proteome</keyword>
<comment type="catalytic activity">
    <reaction evidence="5">
        <text>(6S)-5-formyl-5,6,7,8-tetrahydrofolate + ATP = (6R)-5,10-methenyltetrahydrofolate + ADP + phosphate</text>
        <dbReference type="Rhea" id="RHEA:10488"/>
        <dbReference type="ChEBI" id="CHEBI:30616"/>
        <dbReference type="ChEBI" id="CHEBI:43474"/>
        <dbReference type="ChEBI" id="CHEBI:57455"/>
        <dbReference type="ChEBI" id="CHEBI:57457"/>
        <dbReference type="ChEBI" id="CHEBI:456216"/>
        <dbReference type="EC" id="6.3.3.2"/>
    </reaction>
</comment>
<keyword evidence="6" id="KW-0436">Ligase</keyword>
<evidence type="ECO:0000256" key="1">
    <source>
        <dbReference type="ARBA" id="ARBA00010638"/>
    </source>
</evidence>
<dbReference type="PIRSF" id="PIRSF006806">
    <property type="entry name" value="FTHF_cligase"/>
    <property type="match status" value="1"/>
</dbReference>
<dbReference type="GO" id="GO:0030272">
    <property type="term" value="F:5-formyltetrahydrofolate cyclo-ligase activity"/>
    <property type="evidence" value="ECO:0007669"/>
    <property type="project" value="UniProtKB-EC"/>
</dbReference>
<evidence type="ECO:0000256" key="4">
    <source>
        <dbReference type="PIRSR" id="PIRSR006806-1"/>
    </source>
</evidence>
<dbReference type="GO" id="GO:0005524">
    <property type="term" value="F:ATP binding"/>
    <property type="evidence" value="ECO:0007669"/>
    <property type="project" value="UniProtKB-KW"/>
</dbReference>
<evidence type="ECO:0000313" key="6">
    <source>
        <dbReference type="EMBL" id="VEJ09538.1"/>
    </source>
</evidence>